<dbReference type="Proteomes" id="UP000233837">
    <property type="component" value="Unassembled WGS sequence"/>
</dbReference>
<feature type="region of interest" description="Disordered" evidence="1">
    <location>
        <begin position="1"/>
        <end position="68"/>
    </location>
</feature>
<reference evidence="2 3" key="1">
    <citation type="journal article" date="2016" name="Sci. Rep.">
        <title>The Dendrobium catenatum Lindl. genome sequence provides insights into polysaccharide synthase, floral development and adaptive evolution.</title>
        <authorList>
            <person name="Zhang G.Q."/>
            <person name="Xu Q."/>
            <person name="Bian C."/>
            <person name="Tsai W.C."/>
            <person name="Yeh C.M."/>
            <person name="Liu K.W."/>
            <person name="Yoshida K."/>
            <person name="Zhang L.S."/>
            <person name="Chang S.B."/>
            <person name="Chen F."/>
            <person name="Shi Y."/>
            <person name="Su Y.Y."/>
            <person name="Zhang Y.Q."/>
            <person name="Chen L.J."/>
            <person name="Yin Y."/>
            <person name="Lin M."/>
            <person name="Huang H."/>
            <person name="Deng H."/>
            <person name="Wang Z.W."/>
            <person name="Zhu S.L."/>
            <person name="Zhao X."/>
            <person name="Deng C."/>
            <person name="Niu S.C."/>
            <person name="Huang J."/>
            <person name="Wang M."/>
            <person name="Liu G.H."/>
            <person name="Yang H.J."/>
            <person name="Xiao X.J."/>
            <person name="Hsiao Y.Y."/>
            <person name="Wu W.L."/>
            <person name="Chen Y.Y."/>
            <person name="Mitsuda N."/>
            <person name="Ohme-Takagi M."/>
            <person name="Luo Y.B."/>
            <person name="Van de Peer Y."/>
            <person name="Liu Z.J."/>
        </authorList>
    </citation>
    <scope>NUCLEOTIDE SEQUENCE [LARGE SCALE GENOMIC DNA]</scope>
    <source>
        <tissue evidence="2">The whole plant</tissue>
    </source>
</reference>
<evidence type="ECO:0000313" key="3">
    <source>
        <dbReference type="Proteomes" id="UP000233837"/>
    </source>
</evidence>
<reference evidence="2 3" key="2">
    <citation type="journal article" date="2017" name="Nature">
        <title>The Apostasia genome and the evolution of orchids.</title>
        <authorList>
            <person name="Zhang G.Q."/>
            <person name="Liu K.W."/>
            <person name="Li Z."/>
            <person name="Lohaus R."/>
            <person name="Hsiao Y.Y."/>
            <person name="Niu S.C."/>
            <person name="Wang J.Y."/>
            <person name="Lin Y.C."/>
            <person name="Xu Q."/>
            <person name="Chen L.J."/>
            <person name="Yoshida K."/>
            <person name="Fujiwara S."/>
            <person name="Wang Z.W."/>
            <person name="Zhang Y.Q."/>
            <person name="Mitsuda N."/>
            <person name="Wang M."/>
            <person name="Liu G.H."/>
            <person name="Pecoraro L."/>
            <person name="Huang H.X."/>
            <person name="Xiao X.J."/>
            <person name="Lin M."/>
            <person name="Wu X.Y."/>
            <person name="Wu W.L."/>
            <person name="Chen Y.Y."/>
            <person name="Chang S.B."/>
            <person name="Sakamoto S."/>
            <person name="Ohme-Takagi M."/>
            <person name="Yagi M."/>
            <person name="Zeng S.J."/>
            <person name="Shen C.Y."/>
            <person name="Yeh C.M."/>
            <person name="Luo Y.B."/>
            <person name="Tsai W.C."/>
            <person name="Van de Peer Y."/>
            <person name="Liu Z.J."/>
        </authorList>
    </citation>
    <scope>NUCLEOTIDE SEQUENCE [LARGE SCALE GENOMIC DNA]</scope>
    <source>
        <tissue evidence="2">The whole plant</tissue>
    </source>
</reference>
<protein>
    <submittedName>
        <fullName evidence="2">Uncharacterized protein</fullName>
    </submittedName>
</protein>
<evidence type="ECO:0000313" key="2">
    <source>
        <dbReference type="EMBL" id="PKU71090.1"/>
    </source>
</evidence>
<dbReference type="EMBL" id="KZ502888">
    <property type="protein sequence ID" value="PKU71090.1"/>
    <property type="molecule type" value="Genomic_DNA"/>
</dbReference>
<keyword evidence="3" id="KW-1185">Reference proteome</keyword>
<dbReference type="AlphaFoldDB" id="A0A2I0W618"/>
<gene>
    <name evidence="2" type="ORF">MA16_Dca011531</name>
</gene>
<proteinExistence type="predicted"/>
<feature type="compositionally biased region" description="Polar residues" evidence="1">
    <location>
        <begin position="29"/>
        <end position="38"/>
    </location>
</feature>
<accession>A0A2I0W618</accession>
<sequence>MENEFQWSPSDNPWIKAAAHQFDPHDLPRTSQSSTWHQSEPPPAQSRSSKPARGGRIGSSFPDCQKHPQSLEIVSQSSFDHPGSPFELLNRSLHSFERAPVKASGIPLEVAPLAVL</sequence>
<name>A0A2I0W618_9ASPA</name>
<feature type="compositionally biased region" description="Polar residues" evidence="1">
    <location>
        <begin position="1"/>
        <end position="11"/>
    </location>
</feature>
<evidence type="ECO:0000256" key="1">
    <source>
        <dbReference type="SAM" id="MobiDB-lite"/>
    </source>
</evidence>
<organism evidence="2 3">
    <name type="scientific">Dendrobium catenatum</name>
    <dbReference type="NCBI Taxonomy" id="906689"/>
    <lineage>
        <taxon>Eukaryota</taxon>
        <taxon>Viridiplantae</taxon>
        <taxon>Streptophyta</taxon>
        <taxon>Embryophyta</taxon>
        <taxon>Tracheophyta</taxon>
        <taxon>Spermatophyta</taxon>
        <taxon>Magnoliopsida</taxon>
        <taxon>Liliopsida</taxon>
        <taxon>Asparagales</taxon>
        <taxon>Orchidaceae</taxon>
        <taxon>Epidendroideae</taxon>
        <taxon>Malaxideae</taxon>
        <taxon>Dendrobiinae</taxon>
        <taxon>Dendrobium</taxon>
    </lineage>
</organism>